<sequence>MAEELIIQYRLARDMGWEIGELIFRLGYQVATPIAAGGDPDEVAKHMQPCGCQ</sequence>
<dbReference type="EMBL" id="BAABFC010000001">
    <property type="protein sequence ID" value="GAA4493382.1"/>
    <property type="molecule type" value="Genomic_DNA"/>
</dbReference>
<keyword evidence="2" id="KW-1185">Reference proteome</keyword>
<evidence type="ECO:0000313" key="1">
    <source>
        <dbReference type="EMBL" id="GAA4493382.1"/>
    </source>
</evidence>
<accession>A0ABP8PUM1</accession>
<evidence type="ECO:0000313" key="2">
    <source>
        <dbReference type="Proteomes" id="UP001501321"/>
    </source>
</evidence>
<protein>
    <submittedName>
        <fullName evidence="1">Uncharacterized protein</fullName>
    </submittedName>
</protein>
<gene>
    <name evidence="1" type="ORF">GCM10023095_03530</name>
</gene>
<name>A0ABP8PUM1_9GAMM</name>
<proteinExistence type="predicted"/>
<organism evidence="1 2">
    <name type="scientific">Pseudaeromonas paramecii</name>
    <dbReference type="NCBI Taxonomy" id="2138166"/>
    <lineage>
        <taxon>Bacteria</taxon>
        <taxon>Pseudomonadati</taxon>
        <taxon>Pseudomonadota</taxon>
        <taxon>Gammaproteobacteria</taxon>
        <taxon>Aeromonadales</taxon>
        <taxon>Aeromonadaceae</taxon>
        <taxon>Pseudaeromonas</taxon>
    </lineage>
</organism>
<dbReference type="Proteomes" id="UP001501321">
    <property type="component" value="Unassembled WGS sequence"/>
</dbReference>
<dbReference type="RefSeq" id="WP_345009446.1">
    <property type="nucleotide sequence ID" value="NZ_BAABFC010000001.1"/>
</dbReference>
<comment type="caution">
    <text evidence="1">The sequence shown here is derived from an EMBL/GenBank/DDBJ whole genome shotgun (WGS) entry which is preliminary data.</text>
</comment>
<reference evidence="2" key="1">
    <citation type="journal article" date="2019" name="Int. J. Syst. Evol. Microbiol.">
        <title>The Global Catalogue of Microorganisms (GCM) 10K type strain sequencing project: providing services to taxonomists for standard genome sequencing and annotation.</title>
        <authorList>
            <consortium name="The Broad Institute Genomics Platform"/>
            <consortium name="The Broad Institute Genome Sequencing Center for Infectious Disease"/>
            <person name="Wu L."/>
            <person name="Ma J."/>
        </authorList>
    </citation>
    <scope>NUCLEOTIDE SEQUENCE [LARGE SCALE GENOMIC DNA]</scope>
    <source>
        <strain evidence="2">JCM 32226</strain>
    </source>
</reference>